<evidence type="ECO:0000256" key="2">
    <source>
        <dbReference type="ARBA" id="ARBA00011738"/>
    </source>
</evidence>
<keyword evidence="3 8" id="KW-0819">tRNA processing</keyword>
<comment type="catalytic activity">
    <reaction evidence="7 8">
        <text>adenosine(34) in tRNA + H2O + H(+) = inosine(34) in tRNA + NH4(+)</text>
        <dbReference type="Rhea" id="RHEA:43168"/>
        <dbReference type="Rhea" id="RHEA-COMP:10373"/>
        <dbReference type="Rhea" id="RHEA-COMP:10374"/>
        <dbReference type="ChEBI" id="CHEBI:15377"/>
        <dbReference type="ChEBI" id="CHEBI:15378"/>
        <dbReference type="ChEBI" id="CHEBI:28938"/>
        <dbReference type="ChEBI" id="CHEBI:74411"/>
        <dbReference type="ChEBI" id="CHEBI:82852"/>
        <dbReference type="EC" id="3.5.4.33"/>
    </reaction>
</comment>
<dbReference type="InterPro" id="IPR016192">
    <property type="entry name" value="APOBEC/CMP_deaminase_Zn-bd"/>
</dbReference>
<dbReference type="HAMAP" id="MF_00972">
    <property type="entry name" value="tRNA_aden_deaminase"/>
    <property type="match status" value="1"/>
</dbReference>
<dbReference type="GO" id="GO:0008270">
    <property type="term" value="F:zinc ion binding"/>
    <property type="evidence" value="ECO:0007669"/>
    <property type="project" value="UniProtKB-UniRule"/>
</dbReference>
<evidence type="ECO:0000313" key="10">
    <source>
        <dbReference type="EMBL" id="OUQ10948.1"/>
    </source>
</evidence>
<dbReference type="PANTHER" id="PTHR11079:SF202">
    <property type="entry name" value="TRNA-SPECIFIC ADENOSINE DEAMINASE"/>
    <property type="match status" value="1"/>
</dbReference>
<dbReference type="NCBIfam" id="NF008113">
    <property type="entry name" value="PRK10860.1"/>
    <property type="match status" value="1"/>
</dbReference>
<dbReference type="EC" id="3.5.4.33" evidence="8"/>
<dbReference type="PANTHER" id="PTHR11079">
    <property type="entry name" value="CYTOSINE DEAMINASE FAMILY MEMBER"/>
    <property type="match status" value="1"/>
</dbReference>
<organism evidence="10 12">
    <name type="scientific">Enterococcus cecorum</name>
    <dbReference type="NCBI Taxonomy" id="44008"/>
    <lineage>
        <taxon>Bacteria</taxon>
        <taxon>Bacillati</taxon>
        <taxon>Bacillota</taxon>
        <taxon>Bacilli</taxon>
        <taxon>Lactobacillales</taxon>
        <taxon>Enterococcaceae</taxon>
        <taxon>Enterococcus</taxon>
    </lineage>
</organism>
<protein>
    <recommendedName>
        <fullName evidence="8">tRNA-specific adenosine deaminase</fullName>
        <ecNumber evidence="8">3.5.4.33</ecNumber>
    </recommendedName>
</protein>
<evidence type="ECO:0000256" key="3">
    <source>
        <dbReference type="ARBA" id="ARBA00022694"/>
    </source>
</evidence>
<dbReference type="RefSeq" id="WP_047334185.1">
    <property type="nucleotide sequence ID" value="NZ_AP035890.1"/>
</dbReference>
<dbReference type="AlphaFoldDB" id="A0A1Y3UR50"/>
<dbReference type="InterPro" id="IPR028883">
    <property type="entry name" value="tRNA_aden_deaminase"/>
</dbReference>
<reference evidence="12" key="1">
    <citation type="submission" date="2017-04" db="EMBL/GenBank/DDBJ databases">
        <title>Function of individual gut microbiota members based on whole genome sequencing of pure cultures obtained from chicken caecum.</title>
        <authorList>
            <person name="Medvecky M."/>
            <person name="Cejkova D."/>
            <person name="Polansky O."/>
            <person name="Karasova D."/>
            <person name="Kubasova T."/>
            <person name="Cizek A."/>
            <person name="Rychlik I."/>
        </authorList>
    </citation>
    <scope>NUCLEOTIDE SEQUENCE [LARGE SCALE GENOMIC DNA]</scope>
    <source>
        <strain evidence="12">An144</strain>
    </source>
</reference>
<dbReference type="PROSITE" id="PS51747">
    <property type="entry name" value="CYT_DCMP_DEAMINASES_2"/>
    <property type="match status" value="1"/>
</dbReference>
<evidence type="ECO:0000313" key="13">
    <source>
        <dbReference type="Proteomes" id="UP000196503"/>
    </source>
</evidence>
<comment type="similarity">
    <text evidence="1">Belongs to the cytidine and deoxycytidylate deaminase family. ADAT2 subfamily.</text>
</comment>
<feature type="binding site" evidence="8">
    <location>
        <position position="94"/>
    </location>
    <ligand>
        <name>Zn(2+)</name>
        <dbReference type="ChEBI" id="CHEBI:29105"/>
        <note>catalytic</note>
    </ligand>
</feature>
<dbReference type="Pfam" id="PF00383">
    <property type="entry name" value="dCMP_cyt_deam_1"/>
    <property type="match status" value="1"/>
</dbReference>
<evidence type="ECO:0000256" key="5">
    <source>
        <dbReference type="ARBA" id="ARBA00022801"/>
    </source>
</evidence>
<comment type="subunit">
    <text evidence="2 8">Homodimer.</text>
</comment>
<dbReference type="SUPFAM" id="SSF53927">
    <property type="entry name" value="Cytidine deaminase-like"/>
    <property type="match status" value="1"/>
</dbReference>
<feature type="binding site" evidence="8">
    <location>
        <position position="91"/>
    </location>
    <ligand>
        <name>Zn(2+)</name>
        <dbReference type="ChEBI" id="CHEBI:29105"/>
        <note>catalytic</note>
    </ligand>
</feature>
<dbReference type="GO" id="GO:0002100">
    <property type="term" value="P:tRNA wobble adenosine to inosine editing"/>
    <property type="evidence" value="ECO:0007669"/>
    <property type="project" value="UniProtKB-UniRule"/>
</dbReference>
<reference evidence="11 13" key="2">
    <citation type="submission" date="2017-05" db="EMBL/GenBank/DDBJ databases">
        <title>The Genome Sequence of Enterococcus faecium 2D5_DIV0622.</title>
        <authorList>
            <consortium name="The Broad Institute Genomics Platform"/>
            <consortium name="The Broad Institute Genomic Center for Infectious Diseases"/>
            <person name="Earl A."/>
            <person name="Manson A."/>
            <person name="Schwartman J."/>
            <person name="Gilmore M."/>
            <person name="Abouelleil A."/>
            <person name="Cao P."/>
            <person name="Chapman S."/>
            <person name="Cusick C."/>
            <person name="Shea T."/>
            <person name="Young S."/>
            <person name="Neafsey D."/>
            <person name="Nusbaum C."/>
            <person name="Birren B."/>
        </authorList>
    </citation>
    <scope>NUCLEOTIDE SEQUENCE [LARGE SCALE GENOMIC DNA]</scope>
    <source>
        <strain evidence="11 13">2D5_DIV0622</strain>
    </source>
</reference>
<keyword evidence="4 8" id="KW-0479">Metal-binding</keyword>
<dbReference type="Proteomes" id="UP000196503">
    <property type="component" value="Unassembled WGS sequence"/>
</dbReference>
<dbReference type="CDD" id="cd01285">
    <property type="entry name" value="nucleoside_deaminase"/>
    <property type="match status" value="1"/>
</dbReference>
<evidence type="ECO:0000256" key="4">
    <source>
        <dbReference type="ARBA" id="ARBA00022723"/>
    </source>
</evidence>
<evidence type="ECO:0000313" key="12">
    <source>
        <dbReference type="Proteomes" id="UP000196074"/>
    </source>
</evidence>
<feature type="active site" description="Proton donor" evidence="8">
    <location>
        <position position="63"/>
    </location>
</feature>
<accession>A0A1Y3UR50</accession>
<comment type="cofactor">
    <cofactor evidence="8">
        <name>Zn(2+)</name>
        <dbReference type="ChEBI" id="CHEBI:29105"/>
    </cofactor>
    <text evidence="8">Binds 1 zinc ion per subunit.</text>
</comment>
<dbReference type="InterPro" id="IPR002125">
    <property type="entry name" value="CMP_dCMP_dom"/>
</dbReference>
<sequence>MEKRSSLTQEQKEYFMQEAIKEAKKAEQMAEVPIGAVVVYQGEIIGRGHNQRETQQQAAAHAEMFAIQEACEKVGSWRLESSQLFVTLEPCVMCSGAIQLARVEEIYFGAFDPKGGACGSLLNIATDERFNHWSYVESGILAEECGQLLSQFFKKLREAKKLRKKASHSPENSI</sequence>
<dbReference type="Gene3D" id="3.40.140.10">
    <property type="entry name" value="Cytidine Deaminase, domain 2"/>
    <property type="match status" value="1"/>
</dbReference>
<dbReference type="EMBL" id="NIBL01000001">
    <property type="protein sequence ID" value="OUZ18702.1"/>
    <property type="molecule type" value="Genomic_DNA"/>
</dbReference>
<comment type="function">
    <text evidence="8">Catalyzes the deamination of adenosine to inosine at the wobble position 34 of tRNA(Arg2).</text>
</comment>
<gene>
    <name evidence="8" type="primary">tadA</name>
    <name evidence="11" type="ORF">A5869_000343</name>
    <name evidence="10" type="ORF">B5E88_04445</name>
</gene>
<evidence type="ECO:0000256" key="6">
    <source>
        <dbReference type="ARBA" id="ARBA00022833"/>
    </source>
</evidence>
<evidence type="ECO:0000259" key="9">
    <source>
        <dbReference type="PROSITE" id="PS51747"/>
    </source>
</evidence>
<evidence type="ECO:0000256" key="1">
    <source>
        <dbReference type="ARBA" id="ARBA00010669"/>
    </source>
</evidence>
<evidence type="ECO:0000313" key="11">
    <source>
        <dbReference type="EMBL" id="OUZ18702.1"/>
    </source>
</evidence>
<dbReference type="GO" id="GO:0052717">
    <property type="term" value="F:tRNA-specific adenosine-34 deaminase activity"/>
    <property type="evidence" value="ECO:0007669"/>
    <property type="project" value="UniProtKB-UniRule"/>
</dbReference>
<dbReference type="InterPro" id="IPR016193">
    <property type="entry name" value="Cytidine_deaminase-like"/>
</dbReference>
<dbReference type="Proteomes" id="UP000196074">
    <property type="component" value="Unassembled WGS sequence"/>
</dbReference>
<feature type="binding site" evidence="8">
    <location>
        <position position="61"/>
    </location>
    <ligand>
        <name>Zn(2+)</name>
        <dbReference type="ChEBI" id="CHEBI:29105"/>
        <note>catalytic</note>
    </ligand>
</feature>
<dbReference type="PROSITE" id="PS00903">
    <property type="entry name" value="CYT_DCMP_DEAMINASES_1"/>
    <property type="match status" value="1"/>
</dbReference>
<feature type="domain" description="CMP/dCMP-type deaminase" evidence="9">
    <location>
        <begin position="10"/>
        <end position="129"/>
    </location>
</feature>
<evidence type="ECO:0000256" key="8">
    <source>
        <dbReference type="HAMAP-Rule" id="MF_00972"/>
    </source>
</evidence>
<dbReference type="EMBL" id="NFLC01000006">
    <property type="protein sequence ID" value="OUQ10948.1"/>
    <property type="molecule type" value="Genomic_DNA"/>
</dbReference>
<proteinExistence type="inferred from homology"/>
<name>A0A1Y3UR50_9ENTE</name>
<evidence type="ECO:0000256" key="7">
    <source>
        <dbReference type="ARBA" id="ARBA00048045"/>
    </source>
</evidence>
<comment type="caution">
    <text evidence="10">The sequence shown here is derived from an EMBL/GenBank/DDBJ whole genome shotgun (WGS) entry which is preliminary data.</text>
</comment>
<dbReference type="FunFam" id="3.40.140.10:FF:000005">
    <property type="entry name" value="tRNA-specific adenosine deaminase"/>
    <property type="match status" value="1"/>
</dbReference>
<keyword evidence="5 8" id="KW-0378">Hydrolase</keyword>
<reference evidence="10" key="3">
    <citation type="journal article" date="2018" name="BMC Genomics">
        <title>Whole genome sequencing and function prediction of 133 gut anaerobes isolated from chicken caecum in pure cultures.</title>
        <authorList>
            <person name="Medvecky M."/>
            <person name="Cejkova D."/>
            <person name="Polansky O."/>
            <person name="Karasova D."/>
            <person name="Kubasova T."/>
            <person name="Cizek A."/>
            <person name="Rychlik I."/>
        </authorList>
    </citation>
    <scope>NUCLEOTIDE SEQUENCE</scope>
    <source>
        <strain evidence="10">An144</strain>
    </source>
</reference>
<keyword evidence="6 8" id="KW-0862">Zinc</keyword>